<sequence length="245" mass="27160">IDTVEIGGDLEDILSATPEGIELQRNPSLRKMGLLKRVLLPAVEEWFKGILSGLKDAELIVLSVGSVFAGLSCIEKCSNIKAIGIYTFPLLRTAEFSPPGIGRKTIISLVGFQQTHTNQFVNTDHILYLTQNIPHDWLFSNMSAAIHHGGAGTTHASLRYGLPTLILPFAADQPFNGDRVFINKLGPRPIPIRQTNVKNLTKAIRDLISDNYTMYEMNAKKIGELMRNEDELDHCIRLIEAELVA</sequence>
<protein>
    <recommendedName>
        <fullName evidence="1">Erythromycin biosynthesis protein CIII-like C-terminal domain-containing protein</fullName>
    </recommendedName>
</protein>
<dbReference type="EMBL" id="CAJOBE010008250">
    <property type="protein sequence ID" value="CAF4057114.1"/>
    <property type="molecule type" value="Genomic_DNA"/>
</dbReference>
<proteinExistence type="predicted"/>
<dbReference type="InterPro" id="IPR050426">
    <property type="entry name" value="Glycosyltransferase_28"/>
</dbReference>
<dbReference type="PANTHER" id="PTHR48050">
    <property type="entry name" value="STEROL 3-BETA-GLUCOSYLTRANSFERASE"/>
    <property type="match status" value="1"/>
</dbReference>
<name>A0A819SVJ4_9BILA</name>
<dbReference type="InterPro" id="IPR010610">
    <property type="entry name" value="EryCIII-like_C"/>
</dbReference>
<evidence type="ECO:0000313" key="3">
    <source>
        <dbReference type="Proteomes" id="UP000663874"/>
    </source>
</evidence>
<dbReference type="SUPFAM" id="SSF53756">
    <property type="entry name" value="UDP-Glycosyltransferase/glycogen phosphorylase"/>
    <property type="match status" value="1"/>
</dbReference>
<dbReference type="GO" id="GO:0016757">
    <property type="term" value="F:glycosyltransferase activity"/>
    <property type="evidence" value="ECO:0007669"/>
    <property type="project" value="UniProtKB-ARBA"/>
</dbReference>
<evidence type="ECO:0000313" key="2">
    <source>
        <dbReference type="EMBL" id="CAF4057114.1"/>
    </source>
</evidence>
<gene>
    <name evidence="2" type="ORF">FNK824_LOCUS29042</name>
</gene>
<feature type="non-terminal residue" evidence="2">
    <location>
        <position position="1"/>
    </location>
</feature>
<dbReference type="Gene3D" id="3.40.50.2000">
    <property type="entry name" value="Glycogen Phosphorylase B"/>
    <property type="match status" value="2"/>
</dbReference>
<feature type="domain" description="Erythromycin biosynthesis protein CIII-like C-terminal" evidence="1">
    <location>
        <begin position="126"/>
        <end position="222"/>
    </location>
</feature>
<comment type="caution">
    <text evidence="2">The sequence shown here is derived from an EMBL/GenBank/DDBJ whole genome shotgun (WGS) entry which is preliminary data.</text>
</comment>
<reference evidence="2" key="1">
    <citation type="submission" date="2021-02" db="EMBL/GenBank/DDBJ databases">
        <authorList>
            <person name="Nowell W R."/>
        </authorList>
    </citation>
    <scope>NUCLEOTIDE SEQUENCE</scope>
</reference>
<dbReference type="Pfam" id="PF06722">
    <property type="entry name" value="EryCIII-like_C"/>
    <property type="match status" value="1"/>
</dbReference>
<dbReference type="PANTHER" id="PTHR48050:SF13">
    <property type="entry name" value="STEROL 3-BETA-GLUCOSYLTRANSFERASE UGT80A2"/>
    <property type="match status" value="1"/>
</dbReference>
<organism evidence="2 3">
    <name type="scientific">Rotaria sordida</name>
    <dbReference type="NCBI Taxonomy" id="392033"/>
    <lineage>
        <taxon>Eukaryota</taxon>
        <taxon>Metazoa</taxon>
        <taxon>Spiralia</taxon>
        <taxon>Gnathifera</taxon>
        <taxon>Rotifera</taxon>
        <taxon>Eurotatoria</taxon>
        <taxon>Bdelloidea</taxon>
        <taxon>Philodinida</taxon>
        <taxon>Philodinidae</taxon>
        <taxon>Rotaria</taxon>
    </lineage>
</organism>
<evidence type="ECO:0000259" key="1">
    <source>
        <dbReference type="Pfam" id="PF06722"/>
    </source>
</evidence>
<accession>A0A819SVJ4</accession>
<dbReference type="Proteomes" id="UP000663874">
    <property type="component" value="Unassembled WGS sequence"/>
</dbReference>
<dbReference type="AlphaFoldDB" id="A0A819SVJ4"/>